<keyword evidence="2 6" id="KW-0812">Transmembrane</keyword>
<organism evidence="7 8">
    <name type="scientific">Magnusiomyces paraingens</name>
    <dbReference type="NCBI Taxonomy" id="2606893"/>
    <lineage>
        <taxon>Eukaryota</taxon>
        <taxon>Fungi</taxon>
        <taxon>Dikarya</taxon>
        <taxon>Ascomycota</taxon>
        <taxon>Saccharomycotina</taxon>
        <taxon>Dipodascomycetes</taxon>
        <taxon>Dipodascales</taxon>
        <taxon>Dipodascaceae</taxon>
        <taxon>Magnusiomyces</taxon>
    </lineage>
</organism>
<sequence length="471" mass="50125">MNLAALTNPSQLPQNTSNSNKEVLFSAPSDDSDNESHVTNNSSRPARKTPRRTNDHSDAEEDHDMLMEDAFGGFSDSDVDSEDWDDRRIEPTAGAGNNSSASSSGGPSTAQRLRNKIFSRGPASSGTYVSLEHASSEDPIPMQDLPSSSSAPSSLSAVNTATDATSSSSSSSSSSITTQDHISSSHSSHLLLPSPSPSSTSQPIPASAAQNRGDMGGNGGFFNRGLFSWRRNTSQATRSLSFNNQNDGVFNNITAKPETEKPEDSDVPPTYEEAAADAAPLYWETTIMAPGYSDEIFIDGLPVGSPINFIWNMMVSAAFQFVGFLLTYLLHTSHAAKHGSRAGLGFTLFQYGFYLQPSINGSSSSSSGAPTGPDREFEPSDPNNYDLSSNHDDISGSYHKAAIAASSVTTTSSGDPSSSASGWISIILMVLGFCIVAKSIFDYVRVRRMEMMIVQSPSSVIVDPEDADNMV</sequence>
<evidence type="ECO:0000256" key="1">
    <source>
        <dbReference type="ARBA" id="ARBA00004141"/>
    </source>
</evidence>
<feature type="region of interest" description="Disordered" evidence="5">
    <location>
        <begin position="363"/>
        <end position="389"/>
    </location>
</feature>
<dbReference type="Pfam" id="PF10176">
    <property type="entry name" value="NEDD4_Bsd2"/>
    <property type="match status" value="1"/>
</dbReference>
<evidence type="ECO:0000256" key="5">
    <source>
        <dbReference type="SAM" id="MobiDB-lite"/>
    </source>
</evidence>
<dbReference type="PANTHER" id="PTHR13396:SF5">
    <property type="entry name" value="NEDD4 FAMILY INTERACTING PROTEIN"/>
    <property type="match status" value="1"/>
</dbReference>
<protein>
    <recommendedName>
        <fullName evidence="9">Metal homeostatis protein bsd2</fullName>
    </recommendedName>
</protein>
<feature type="compositionally biased region" description="Low complexity" evidence="5">
    <location>
        <begin position="91"/>
        <end position="110"/>
    </location>
</feature>
<feature type="region of interest" description="Disordered" evidence="5">
    <location>
        <begin position="248"/>
        <end position="270"/>
    </location>
</feature>
<feature type="region of interest" description="Disordered" evidence="5">
    <location>
        <begin position="1"/>
        <end position="217"/>
    </location>
</feature>
<dbReference type="GO" id="GO:0005794">
    <property type="term" value="C:Golgi apparatus"/>
    <property type="evidence" value="ECO:0007669"/>
    <property type="project" value="TreeGrafter"/>
</dbReference>
<keyword evidence="3 6" id="KW-1133">Transmembrane helix</keyword>
<feature type="compositionally biased region" description="Polar residues" evidence="5">
    <location>
        <begin position="1"/>
        <end position="21"/>
    </location>
</feature>
<dbReference type="AlphaFoldDB" id="A0A5E8BWS0"/>
<evidence type="ECO:0008006" key="9">
    <source>
        <dbReference type="Google" id="ProtNLM"/>
    </source>
</evidence>
<dbReference type="GO" id="GO:0048471">
    <property type="term" value="C:perinuclear region of cytoplasm"/>
    <property type="evidence" value="ECO:0007669"/>
    <property type="project" value="TreeGrafter"/>
</dbReference>
<keyword evidence="8" id="KW-1185">Reference proteome</keyword>
<dbReference type="GO" id="GO:0006511">
    <property type="term" value="P:ubiquitin-dependent protein catabolic process"/>
    <property type="evidence" value="ECO:0007669"/>
    <property type="project" value="TreeGrafter"/>
</dbReference>
<proteinExistence type="predicted"/>
<dbReference type="Proteomes" id="UP000398389">
    <property type="component" value="Unassembled WGS sequence"/>
</dbReference>
<dbReference type="GO" id="GO:0007034">
    <property type="term" value="P:vacuolar transport"/>
    <property type="evidence" value="ECO:0007669"/>
    <property type="project" value="InterPro"/>
</dbReference>
<dbReference type="EMBL" id="CABVLU010000003">
    <property type="protein sequence ID" value="VVT53145.1"/>
    <property type="molecule type" value="Genomic_DNA"/>
</dbReference>
<comment type="subcellular location">
    <subcellularLocation>
        <location evidence="1">Membrane</location>
        <topology evidence="1">Multi-pass membrane protein</topology>
    </subcellularLocation>
</comment>
<dbReference type="GO" id="GO:0030001">
    <property type="term" value="P:metal ion transport"/>
    <property type="evidence" value="ECO:0007669"/>
    <property type="project" value="InterPro"/>
</dbReference>
<feature type="transmembrane region" description="Helical" evidence="6">
    <location>
        <begin position="342"/>
        <end position="359"/>
    </location>
</feature>
<evidence type="ECO:0000313" key="7">
    <source>
        <dbReference type="EMBL" id="VVT53145.1"/>
    </source>
</evidence>
<evidence type="ECO:0000256" key="2">
    <source>
        <dbReference type="ARBA" id="ARBA00022692"/>
    </source>
</evidence>
<accession>A0A5E8BWS0</accession>
<feature type="transmembrane region" description="Helical" evidence="6">
    <location>
        <begin position="309"/>
        <end position="330"/>
    </location>
</feature>
<evidence type="ECO:0000313" key="8">
    <source>
        <dbReference type="Proteomes" id="UP000398389"/>
    </source>
</evidence>
<feature type="transmembrane region" description="Helical" evidence="6">
    <location>
        <begin position="420"/>
        <end position="441"/>
    </location>
</feature>
<evidence type="ECO:0000256" key="3">
    <source>
        <dbReference type="ARBA" id="ARBA00022989"/>
    </source>
</evidence>
<evidence type="ECO:0000256" key="6">
    <source>
        <dbReference type="SAM" id="Phobius"/>
    </source>
</evidence>
<dbReference type="RefSeq" id="XP_031854035.1">
    <property type="nucleotide sequence ID" value="XM_031998144.1"/>
</dbReference>
<dbReference type="GO" id="GO:0016020">
    <property type="term" value="C:membrane"/>
    <property type="evidence" value="ECO:0007669"/>
    <property type="project" value="UniProtKB-SubCell"/>
</dbReference>
<name>A0A5E8BWS0_9ASCO</name>
<dbReference type="GeneID" id="43582244"/>
<dbReference type="PANTHER" id="PTHR13396">
    <property type="entry name" value="NEDD4 FAMILY INTERACTING PROTEIN 1/2"/>
    <property type="match status" value="1"/>
</dbReference>
<dbReference type="GO" id="GO:0005783">
    <property type="term" value="C:endoplasmic reticulum"/>
    <property type="evidence" value="ECO:0007669"/>
    <property type="project" value="TreeGrafter"/>
</dbReference>
<reference evidence="7 8" key="1">
    <citation type="submission" date="2019-09" db="EMBL/GenBank/DDBJ databases">
        <authorList>
            <person name="Brejova B."/>
        </authorList>
    </citation>
    <scope>NUCLEOTIDE SEQUENCE [LARGE SCALE GENOMIC DNA]</scope>
</reference>
<dbReference type="CDD" id="cd22212">
    <property type="entry name" value="NDFIP-like"/>
    <property type="match status" value="1"/>
</dbReference>
<gene>
    <name evidence="7" type="ORF">SAPINGB_P003426</name>
</gene>
<feature type="compositionally biased region" description="Low complexity" evidence="5">
    <location>
        <begin position="145"/>
        <end position="213"/>
    </location>
</feature>
<dbReference type="GO" id="GO:0031398">
    <property type="term" value="P:positive regulation of protein ubiquitination"/>
    <property type="evidence" value="ECO:0007669"/>
    <property type="project" value="TreeGrafter"/>
</dbReference>
<dbReference type="InterPro" id="IPR019325">
    <property type="entry name" value="NEDD4/Bsd2"/>
</dbReference>
<keyword evidence="4 6" id="KW-0472">Membrane</keyword>
<evidence type="ECO:0000256" key="4">
    <source>
        <dbReference type="ARBA" id="ARBA00023136"/>
    </source>
</evidence>
<dbReference type="OrthoDB" id="10003116at2759"/>